<sequence>MADTALIPAERARPDLGAILYWGFVWGAGILVLIYLIGPILLALLMSFNSGTTLAFPPKGLSLRWYAALLDPVQSEPIHTAAKNSFEIALCVVVMVTLITAPAAWALARAPRKMVNAVEPILLAPLVLPSLVYALAALLALSLLGLGPSFIAVLIGHSAVFAPLMFRTVLGLAQRMNPALEEASATLGASRARTFLRVSLPGIAPGILAGAFFVFMQSLDNVSVTLFLGEPGRTMLPLRLFAMLEESLDGRVAAVSGLLILAAALLMFTLRRFTGRAAR</sequence>
<proteinExistence type="inferred from homology"/>
<keyword evidence="7 8" id="KW-0472">Membrane</keyword>
<dbReference type="SUPFAM" id="SSF161098">
    <property type="entry name" value="MetI-like"/>
    <property type="match status" value="1"/>
</dbReference>
<dbReference type="CDD" id="cd06261">
    <property type="entry name" value="TM_PBP2"/>
    <property type="match status" value="1"/>
</dbReference>
<dbReference type="Gene3D" id="1.10.3720.10">
    <property type="entry name" value="MetI-like"/>
    <property type="match status" value="1"/>
</dbReference>
<dbReference type="PANTHER" id="PTHR43357:SF4">
    <property type="entry name" value="INNER MEMBRANE ABC TRANSPORTER PERMEASE PROTEIN YDCV"/>
    <property type="match status" value="1"/>
</dbReference>
<feature type="transmembrane region" description="Helical" evidence="8">
    <location>
        <begin position="86"/>
        <end position="108"/>
    </location>
</feature>
<feature type="transmembrane region" description="Helical" evidence="8">
    <location>
        <begin position="120"/>
        <end position="144"/>
    </location>
</feature>
<dbReference type="GO" id="GO:0055085">
    <property type="term" value="P:transmembrane transport"/>
    <property type="evidence" value="ECO:0007669"/>
    <property type="project" value="InterPro"/>
</dbReference>
<dbReference type="EMBL" id="VFRP01000025">
    <property type="protein sequence ID" value="TPE48075.1"/>
    <property type="molecule type" value="Genomic_DNA"/>
</dbReference>
<keyword evidence="3" id="KW-1003">Cell membrane</keyword>
<feature type="domain" description="ABC transmembrane type-1" evidence="9">
    <location>
        <begin position="82"/>
        <end position="271"/>
    </location>
</feature>
<reference evidence="10 11" key="1">
    <citation type="submission" date="2019-06" db="EMBL/GenBank/DDBJ databases">
        <title>A novel bacterium of genus Amaricoccus, isolated from marine sediment.</title>
        <authorList>
            <person name="Huang H."/>
            <person name="Mo K."/>
            <person name="Hu Y."/>
        </authorList>
    </citation>
    <scope>NUCLEOTIDE SEQUENCE [LARGE SCALE GENOMIC DNA]</scope>
    <source>
        <strain evidence="10 11">HB172011</strain>
    </source>
</reference>
<feature type="transmembrane region" description="Helical" evidence="8">
    <location>
        <begin position="252"/>
        <end position="270"/>
    </location>
</feature>
<evidence type="ECO:0000256" key="1">
    <source>
        <dbReference type="ARBA" id="ARBA00004429"/>
    </source>
</evidence>
<keyword evidence="2 8" id="KW-0813">Transport</keyword>
<dbReference type="InterPro" id="IPR035906">
    <property type="entry name" value="MetI-like_sf"/>
</dbReference>
<name>A0A501WI16_9RHOB</name>
<dbReference type="OrthoDB" id="9815533at2"/>
<evidence type="ECO:0000256" key="5">
    <source>
        <dbReference type="ARBA" id="ARBA00022692"/>
    </source>
</evidence>
<comment type="caution">
    <text evidence="10">The sequence shown here is derived from an EMBL/GenBank/DDBJ whole genome shotgun (WGS) entry which is preliminary data.</text>
</comment>
<protein>
    <submittedName>
        <fullName evidence="10">ABC transporter permease</fullName>
    </submittedName>
</protein>
<evidence type="ECO:0000256" key="8">
    <source>
        <dbReference type="RuleBase" id="RU363032"/>
    </source>
</evidence>
<keyword evidence="4" id="KW-0997">Cell inner membrane</keyword>
<evidence type="ECO:0000256" key="2">
    <source>
        <dbReference type="ARBA" id="ARBA00022448"/>
    </source>
</evidence>
<evidence type="ECO:0000259" key="9">
    <source>
        <dbReference type="PROSITE" id="PS50928"/>
    </source>
</evidence>
<dbReference type="RefSeq" id="WP_140455681.1">
    <property type="nucleotide sequence ID" value="NZ_VFRP01000025.1"/>
</dbReference>
<dbReference type="AlphaFoldDB" id="A0A501WI16"/>
<organism evidence="10 11">
    <name type="scientific">Amaricoccus solimangrovi</name>
    <dbReference type="NCBI Taxonomy" id="2589815"/>
    <lineage>
        <taxon>Bacteria</taxon>
        <taxon>Pseudomonadati</taxon>
        <taxon>Pseudomonadota</taxon>
        <taxon>Alphaproteobacteria</taxon>
        <taxon>Rhodobacterales</taxon>
        <taxon>Paracoccaceae</taxon>
        <taxon>Amaricoccus</taxon>
    </lineage>
</organism>
<evidence type="ECO:0000256" key="4">
    <source>
        <dbReference type="ARBA" id="ARBA00022519"/>
    </source>
</evidence>
<comment type="subcellular location">
    <subcellularLocation>
        <location evidence="1">Cell inner membrane</location>
        <topology evidence="1">Multi-pass membrane protein</topology>
    </subcellularLocation>
    <subcellularLocation>
        <location evidence="8">Cell membrane</location>
        <topology evidence="8">Multi-pass membrane protein</topology>
    </subcellularLocation>
</comment>
<dbReference type="PROSITE" id="PS50928">
    <property type="entry name" value="ABC_TM1"/>
    <property type="match status" value="1"/>
</dbReference>
<keyword evidence="11" id="KW-1185">Reference proteome</keyword>
<evidence type="ECO:0000313" key="11">
    <source>
        <dbReference type="Proteomes" id="UP000319255"/>
    </source>
</evidence>
<dbReference type="Proteomes" id="UP000319255">
    <property type="component" value="Unassembled WGS sequence"/>
</dbReference>
<dbReference type="GO" id="GO:0005886">
    <property type="term" value="C:plasma membrane"/>
    <property type="evidence" value="ECO:0007669"/>
    <property type="project" value="UniProtKB-SubCell"/>
</dbReference>
<feature type="transmembrane region" description="Helical" evidence="8">
    <location>
        <begin position="150"/>
        <end position="173"/>
    </location>
</feature>
<evidence type="ECO:0000256" key="7">
    <source>
        <dbReference type="ARBA" id="ARBA00023136"/>
    </source>
</evidence>
<keyword evidence="6 8" id="KW-1133">Transmembrane helix</keyword>
<dbReference type="PANTHER" id="PTHR43357">
    <property type="entry name" value="INNER MEMBRANE ABC TRANSPORTER PERMEASE PROTEIN YDCV"/>
    <property type="match status" value="1"/>
</dbReference>
<accession>A0A501WI16</accession>
<dbReference type="InterPro" id="IPR000515">
    <property type="entry name" value="MetI-like"/>
</dbReference>
<feature type="transmembrane region" description="Helical" evidence="8">
    <location>
        <begin position="20"/>
        <end position="48"/>
    </location>
</feature>
<feature type="transmembrane region" description="Helical" evidence="8">
    <location>
        <begin position="194"/>
        <end position="216"/>
    </location>
</feature>
<evidence type="ECO:0000313" key="10">
    <source>
        <dbReference type="EMBL" id="TPE48075.1"/>
    </source>
</evidence>
<dbReference type="Pfam" id="PF00528">
    <property type="entry name" value="BPD_transp_1"/>
    <property type="match status" value="1"/>
</dbReference>
<gene>
    <name evidence="10" type="ORF">FJM51_18835</name>
</gene>
<evidence type="ECO:0000256" key="6">
    <source>
        <dbReference type="ARBA" id="ARBA00022989"/>
    </source>
</evidence>
<evidence type="ECO:0000256" key="3">
    <source>
        <dbReference type="ARBA" id="ARBA00022475"/>
    </source>
</evidence>
<comment type="similarity">
    <text evidence="8">Belongs to the binding-protein-dependent transport system permease family.</text>
</comment>
<keyword evidence="5 8" id="KW-0812">Transmembrane</keyword>